<reference evidence="2 3" key="1">
    <citation type="submission" date="2019-03" db="EMBL/GenBank/DDBJ databases">
        <title>Genomic Encyclopedia of Type Strains, Phase III (KMG-III): the genomes of soil and plant-associated and newly described type strains.</title>
        <authorList>
            <person name="Whitman W."/>
        </authorList>
    </citation>
    <scope>NUCLEOTIDE SEQUENCE [LARGE SCALE GENOMIC DNA]</scope>
    <source>
        <strain evidence="2 3">VKM Ac-2570</strain>
    </source>
</reference>
<evidence type="ECO:0000313" key="3">
    <source>
        <dbReference type="Proteomes" id="UP000295447"/>
    </source>
</evidence>
<evidence type="ECO:0000313" key="2">
    <source>
        <dbReference type="EMBL" id="TDW21832.1"/>
    </source>
</evidence>
<proteinExistence type="predicted"/>
<dbReference type="InterPro" id="IPR009078">
    <property type="entry name" value="Ferritin-like_SF"/>
</dbReference>
<feature type="region of interest" description="Disordered" evidence="1">
    <location>
        <begin position="1"/>
        <end position="35"/>
    </location>
</feature>
<dbReference type="SUPFAM" id="SSF47240">
    <property type="entry name" value="Ferritin-like"/>
    <property type="match status" value="1"/>
</dbReference>
<accession>A0A4R7ZV90</accession>
<dbReference type="Gene3D" id="1.10.620.20">
    <property type="entry name" value="Ribonucleotide Reductase, subunit A"/>
    <property type="match status" value="1"/>
</dbReference>
<dbReference type="RefSeq" id="WP_238174003.1">
    <property type="nucleotide sequence ID" value="NZ_SODF01000001.1"/>
</dbReference>
<evidence type="ECO:0000256" key="1">
    <source>
        <dbReference type="SAM" id="MobiDB-lite"/>
    </source>
</evidence>
<dbReference type="EMBL" id="SODF01000001">
    <property type="protein sequence ID" value="TDW21832.1"/>
    <property type="molecule type" value="Genomic_DNA"/>
</dbReference>
<protein>
    <recommendedName>
        <fullName evidence="4">GTP-binding protein LepA</fullName>
    </recommendedName>
</protein>
<dbReference type="GO" id="GO:0016491">
    <property type="term" value="F:oxidoreductase activity"/>
    <property type="evidence" value="ECO:0007669"/>
    <property type="project" value="InterPro"/>
</dbReference>
<evidence type="ECO:0008006" key="4">
    <source>
        <dbReference type="Google" id="ProtNLM"/>
    </source>
</evidence>
<gene>
    <name evidence="2" type="ORF">EV650_0663</name>
</gene>
<keyword evidence="3" id="KW-1185">Reference proteome</keyword>
<feature type="compositionally biased region" description="Polar residues" evidence="1">
    <location>
        <begin position="1"/>
        <end position="10"/>
    </location>
</feature>
<dbReference type="Proteomes" id="UP000295447">
    <property type="component" value="Unassembled WGS sequence"/>
</dbReference>
<comment type="caution">
    <text evidence="2">The sequence shown here is derived from an EMBL/GenBank/DDBJ whole genome shotgun (WGS) entry which is preliminary data.</text>
</comment>
<dbReference type="AlphaFoldDB" id="A0A4R7ZV90"/>
<feature type="compositionally biased region" description="Basic and acidic residues" evidence="1">
    <location>
        <begin position="18"/>
        <end position="35"/>
    </location>
</feature>
<name>A0A4R7ZV90_9ACTN</name>
<dbReference type="InterPro" id="IPR012348">
    <property type="entry name" value="RNR-like"/>
</dbReference>
<sequence>MSMRSLSNITAPLRRGRRREDSRLADHVDRLGEEHPPIPLESVDYTMKKPNLLAERFGSVLAYMTRVELEVERNVLELNILLPDPPEVDRRFYADVWMPQETRHGLILDKMQQLAGIVPHEANLTDVDFKLKLLGALGKVPGVQDISRMLYYLTGLATERSAVLAYNKLHTGLIELGERAIAATVVAPIKRQEPGHFAYYQMAAQELWGQLSGWQRWLTRSLRKRTFEVVGAYNKRQVTEFGDVMDALEVSRGGEADLRDYARQVGRAEYELMFAERHGLRVPDYVFKSLRRAAELAAERKGETWPAAEPAPL</sequence>
<organism evidence="2 3">
    <name type="scientific">Kribbella kalugense</name>
    <dbReference type="NCBI Taxonomy" id="2512221"/>
    <lineage>
        <taxon>Bacteria</taxon>
        <taxon>Bacillati</taxon>
        <taxon>Actinomycetota</taxon>
        <taxon>Actinomycetes</taxon>
        <taxon>Propionibacteriales</taxon>
        <taxon>Kribbellaceae</taxon>
        <taxon>Kribbella</taxon>
    </lineage>
</organism>